<reference evidence="1 2" key="1">
    <citation type="submission" date="2023-11" db="EMBL/GenBank/DDBJ databases">
        <title>Halocaridina rubra genome assembly.</title>
        <authorList>
            <person name="Smith C."/>
        </authorList>
    </citation>
    <scope>NUCLEOTIDE SEQUENCE [LARGE SCALE GENOMIC DNA]</scope>
    <source>
        <strain evidence="1">EP-1</strain>
        <tissue evidence="1">Whole</tissue>
    </source>
</reference>
<proteinExistence type="predicted"/>
<dbReference type="Proteomes" id="UP001381693">
    <property type="component" value="Unassembled WGS sequence"/>
</dbReference>
<evidence type="ECO:0000313" key="1">
    <source>
        <dbReference type="EMBL" id="KAK7057019.1"/>
    </source>
</evidence>
<name>A0AAN8WM28_HALRR</name>
<evidence type="ECO:0000313" key="2">
    <source>
        <dbReference type="Proteomes" id="UP001381693"/>
    </source>
</evidence>
<accession>A0AAN8WM28</accession>
<organism evidence="1 2">
    <name type="scientific">Halocaridina rubra</name>
    <name type="common">Hawaiian red shrimp</name>
    <dbReference type="NCBI Taxonomy" id="373956"/>
    <lineage>
        <taxon>Eukaryota</taxon>
        <taxon>Metazoa</taxon>
        <taxon>Ecdysozoa</taxon>
        <taxon>Arthropoda</taxon>
        <taxon>Crustacea</taxon>
        <taxon>Multicrustacea</taxon>
        <taxon>Malacostraca</taxon>
        <taxon>Eumalacostraca</taxon>
        <taxon>Eucarida</taxon>
        <taxon>Decapoda</taxon>
        <taxon>Pleocyemata</taxon>
        <taxon>Caridea</taxon>
        <taxon>Atyoidea</taxon>
        <taxon>Atyidae</taxon>
        <taxon>Halocaridina</taxon>
    </lineage>
</organism>
<feature type="non-terminal residue" evidence="1">
    <location>
        <position position="1"/>
    </location>
</feature>
<protein>
    <submittedName>
        <fullName evidence="1">Uncharacterized protein</fullName>
    </submittedName>
</protein>
<gene>
    <name evidence="1" type="ORF">SK128_007244</name>
</gene>
<dbReference type="EMBL" id="JAXCGZ010021174">
    <property type="protein sequence ID" value="KAK7057019.1"/>
    <property type="molecule type" value="Genomic_DNA"/>
</dbReference>
<dbReference type="AlphaFoldDB" id="A0AAN8WM28"/>
<comment type="caution">
    <text evidence="1">The sequence shown here is derived from an EMBL/GenBank/DDBJ whole genome shotgun (WGS) entry which is preliminary data.</text>
</comment>
<sequence length="73" mass="8149">TGMIQQESVMCDAVSTIPCVLQCGRPCDEVTDSITSTEKWENLKTKAQLWIGLGKFGNMYRTVDWDKGSVGQY</sequence>
<feature type="non-terminal residue" evidence="1">
    <location>
        <position position="73"/>
    </location>
</feature>
<keyword evidence="2" id="KW-1185">Reference proteome</keyword>